<dbReference type="EMBL" id="CM046108">
    <property type="protein sequence ID" value="KAI8426650.1"/>
    <property type="molecule type" value="Genomic_DNA"/>
</dbReference>
<organism evidence="1 2">
    <name type="scientific">Choristoneura fumiferana</name>
    <name type="common">Spruce budworm moth</name>
    <name type="synonym">Archips fumiferana</name>
    <dbReference type="NCBI Taxonomy" id="7141"/>
    <lineage>
        <taxon>Eukaryota</taxon>
        <taxon>Metazoa</taxon>
        <taxon>Ecdysozoa</taxon>
        <taxon>Arthropoda</taxon>
        <taxon>Hexapoda</taxon>
        <taxon>Insecta</taxon>
        <taxon>Pterygota</taxon>
        <taxon>Neoptera</taxon>
        <taxon>Endopterygota</taxon>
        <taxon>Lepidoptera</taxon>
        <taxon>Glossata</taxon>
        <taxon>Ditrysia</taxon>
        <taxon>Tortricoidea</taxon>
        <taxon>Tortricidae</taxon>
        <taxon>Tortricinae</taxon>
        <taxon>Choristoneura</taxon>
    </lineage>
</organism>
<evidence type="ECO:0000313" key="1">
    <source>
        <dbReference type="EMBL" id="KAI8426650.1"/>
    </source>
</evidence>
<sequence length="109" mass="11662">MLMSPPAGAERGCGAARARRARTKTAAARHSAARAPQCSCSRVVGVVGRHRHAGSGMLLPDQTYEGASPASPAARAPAPLPALLRAHRVRPDFFCANRPRRSRQRDSRK</sequence>
<accession>A0ACC0JR52</accession>
<evidence type="ECO:0000313" key="2">
    <source>
        <dbReference type="Proteomes" id="UP001064048"/>
    </source>
</evidence>
<reference evidence="1 2" key="1">
    <citation type="journal article" date="2022" name="Genome Biol. Evol.">
        <title>The Spruce Budworm Genome: Reconstructing the Evolutionary History of Antifreeze Proteins.</title>
        <authorList>
            <person name="Beliveau C."/>
            <person name="Gagne P."/>
            <person name="Picq S."/>
            <person name="Vernygora O."/>
            <person name="Keeling C.I."/>
            <person name="Pinkney K."/>
            <person name="Doucet D."/>
            <person name="Wen F."/>
            <person name="Johnston J.S."/>
            <person name="Maaroufi H."/>
            <person name="Boyle B."/>
            <person name="Laroche J."/>
            <person name="Dewar K."/>
            <person name="Juretic N."/>
            <person name="Blackburn G."/>
            <person name="Nisole A."/>
            <person name="Brunet B."/>
            <person name="Brandao M."/>
            <person name="Lumley L."/>
            <person name="Duan J."/>
            <person name="Quan G."/>
            <person name="Lucarotti C.J."/>
            <person name="Roe A.D."/>
            <person name="Sperling F.A.H."/>
            <person name="Levesque R.C."/>
            <person name="Cusson M."/>
        </authorList>
    </citation>
    <scope>NUCLEOTIDE SEQUENCE [LARGE SCALE GENOMIC DNA]</scope>
    <source>
        <strain evidence="1">Glfc:IPQL:Cfum</strain>
    </source>
</reference>
<comment type="caution">
    <text evidence="1">The sequence shown here is derived from an EMBL/GenBank/DDBJ whole genome shotgun (WGS) entry which is preliminary data.</text>
</comment>
<keyword evidence="2" id="KW-1185">Reference proteome</keyword>
<name>A0ACC0JR52_CHOFU</name>
<dbReference type="Proteomes" id="UP001064048">
    <property type="component" value="Chromosome 8"/>
</dbReference>
<proteinExistence type="predicted"/>
<gene>
    <name evidence="1" type="ORF">MSG28_005419</name>
</gene>
<protein>
    <submittedName>
        <fullName evidence="1">Uncharacterized protein</fullName>
    </submittedName>
</protein>